<sequence length="367" mass="40698">MAITARPYGSVTWLERLHMVFSLLPLPVVSIYRLLASFFVEHDKHKSWRRVLADVSFRFSSSSLKVNQIQNLLGTDVDVYSKWTRRHRLESNIEDLGQGASLMWLSEKTTDKVVLYIHGGCYCLPMQDFAADYWKQTVDSINKSNPGTSVGLVGLIYSLIPDGNFPNQLKQIVIAIQHLISQGTKPENIHIAGESAGGGLVLQLLSHLLHPVSSSLSVPSLTLPQGSKFGSMCIMSPIVSLKTKAPSHQENTDKDVLPSWSWGELFEYASPFLKTSDAAGPYAEAWTAPEGWFSGADSVVKRVFISVGEYECMRDDVADVMKKFSDDAYLTTFIEKKGVHNSQYLDCMAGEAGELAVKIADWVKESL</sequence>
<organism evidence="3 4">
    <name type="scientific">Candolleomyces aberdarensis</name>
    <dbReference type="NCBI Taxonomy" id="2316362"/>
    <lineage>
        <taxon>Eukaryota</taxon>
        <taxon>Fungi</taxon>
        <taxon>Dikarya</taxon>
        <taxon>Basidiomycota</taxon>
        <taxon>Agaricomycotina</taxon>
        <taxon>Agaricomycetes</taxon>
        <taxon>Agaricomycetidae</taxon>
        <taxon>Agaricales</taxon>
        <taxon>Agaricineae</taxon>
        <taxon>Psathyrellaceae</taxon>
        <taxon>Candolleomyces</taxon>
    </lineage>
</organism>
<protein>
    <recommendedName>
        <fullName evidence="2">Alpha/beta hydrolase fold-3 domain-containing protein</fullName>
    </recommendedName>
</protein>
<dbReference type="InterPro" id="IPR029058">
    <property type="entry name" value="AB_hydrolase_fold"/>
</dbReference>
<name>A0A4Q2DGZ5_9AGAR</name>
<dbReference type="OrthoDB" id="2152029at2759"/>
<gene>
    <name evidence="3" type="ORF">EST38_g6890</name>
</gene>
<keyword evidence="4" id="KW-1185">Reference proteome</keyword>
<dbReference type="PANTHER" id="PTHR48081:SF31">
    <property type="entry name" value="STERYL ACETYL HYDROLASE MUG81-RELATED"/>
    <property type="match status" value="1"/>
</dbReference>
<dbReference type="EMBL" id="SDEE01000230">
    <property type="protein sequence ID" value="RXW18949.1"/>
    <property type="molecule type" value="Genomic_DNA"/>
</dbReference>
<evidence type="ECO:0000313" key="3">
    <source>
        <dbReference type="EMBL" id="RXW18949.1"/>
    </source>
</evidence>
<dbReference type="Pfam" id="PF07859">
    <property type="entry name" value="Abhydrolase_3"/>
    <property type="match status" value="1"/>
</dbReference>
<proteinExistence type="predicted"/>
<dbReference type="InterPro" id="IPR050300">
    <property type="entry name" value="GDXG_lipolytic_enzyme"/>
</dbReference>
<accession>A0A4Q2DGZ5</accession>
<dbReference type="AlphaFoldDB" id="A0A4Q2DGZ5"/>
<dbReference type="STRING" id="2316362.A0A4Q2DGZ5"/>
<reference evidence="3 4" key="1">
    <citation type="submission" date="2019-01" db="EMBL/GenBank/DDBJ databases">
        <title>Draft genome sequence of Psathyrella aberdarensis IHI B618.</title>
        <authorList>
            <person name="Buettner E."/>
            <person name="Kellner H."/>
        </authorList>
    </citation>
    <scope>NUCLEOTIDE SEQUENCE [LARGE SCALE GENOMIC DNA]</scope>
    <source>
        <strain evidence="3 4">IHI B618</strain>
    </source>
</reference>
<dbReference type="Proteomes" id="UP000290288">
    <property type="component" value="Unassembled WGS sequence"/>
</dbReference>
<dbReference type="SUPFAM" id="SSF53474">
    <property type="entry name" value="alpha/beta-Hydrolases"/>
    <property type="match status" value="1"/>
</dbReference>
<dbReference type="GO" id="GO:0016787">
    <property type="term" value="F:hydrolase activity"/>
    <property type="evidence" value="ECO:0007669"/>
    <property type="project" value="UniProtKB-KW"/>
</dbReference>
<comment type="caution">
    <text evidence="3">The sequence shown here is derived from an EMBL/GenBank/DDBJ whole genome shotgun (WGS) entry which is preliminary data.</text>
</comment>
<evidence type="ECO:0000256" key="1">
    <source>
        <dbReference type="ARBA" id="ARBA00022801"/>
    </source>
</evidence>
<dbReference type="InterPro" id="IPR013094">
    <property type="entry name" value="AB_hydrolase_3"/>
</dbReference>
<evidence type="ECO:0000259" key="2">
    <source>
        <dbReference type="Pfam" id="PF07859"/>
    </source>
</evidence>
<dbReference type="Gene3D" id="3.40.50.1820">
    <property type="entry name" value="alpha/beta hydrolase"/>
    <property type="match status" value="1"/>
</dbReference>
<feature type="domain" description="Alpha/beta hydrolase fold-3" evidence="2">
    <location>
        <begin position="114"/>
        <end position="338"/>
    </location>
</feature>
<keyword evidence="1" id="KW-0378">Hydrolase</keyword>
<evidence type="ECO:0000313" key="4">
    <source>
        <dbReference type="Proteomes" id="UP000290288"/>
    </source>
</evidence>
<dbReference type="PANTHER" id="PTHR48081">
    <property type="entry name" value="AB HYDROLASE SUPERFAMILY PROTEIN C4A8.06C"/>
    <property type="match status" value="1"/>
</dbReference>